<dbReference type="Proteomes" id="UP001595859">
    <property type="component" value="Unassembled WGS sequence"/>
</dbReference>
<dbReference type="RefSeq" id="WP_378057395.1">
    <property type="nucleotide sequence ID" value="NZ_JBHSIS010000007.1"/>
</dbReference>
<dbReference type="SUPFAM" id="SSF50129">
    <property type="entry name" value="GroES-like"/>
    <property type="match status" value="1"/>
</dbReference>
<evidence type="ECO:0000256" key="4">
    <source>
        <dbReference type="ARBA" id="ARBA00023002"/>
    </source>
</evidence>
<dbReference type="InterPro" id="IPR020843">
    <property type="entry name" value="ER"/>
</dbReference>
<keyword evidence="4" id="KW-0560">Oxidoreductase</keyword>
<dbReference type="InterPro" id="IPR050129">
    <property type="entry name" value="Zn_alcohol_dh"/>
</dbReference>
<name>A0ABV9S3D0_9PSEU</name>
<keyword evidence="2 5" id="KW-0479">Metal-binding</keyword>
<dbReference type="SUPFAM" id="SSF51735">
    <property type="entry name" value="NAD(P)-binding Rossmann-fold domains"/>
    <property type="match status" value="1"/>
</dbReference>
<protein>
    <submittedName>
        <fullName evidence="7">Zinc-dependent alcohol dehydrogenase family protein</fullName>
    </submittedName>
</protein>
<dbReference type="InterPro" id="IPR011032">
    <property type="entry name" value="GroES-like_sf"/>
</dbReference>
<evidence type="ECO:0000313" key="7">
    <source>
        <dbReference type="EMBL" id="MFC4855449.1"/>
    </source>
</evidence>
<keyword evidence="3 5" id="KW-0862">Zinc</keyword>
<dbReference type="Gene3D" id="3.90.180.10">
    <property type="entry name" value="Medium-chain alcohol dehydrogenases, catalytic domain"/>
    <property type="match status" value="1"/>
</dbReference>
<dbReference type="InterPro" id="IPR013154">
    <property type="entry name" value="ADH-like_N"/>
</dbReference>
<dbReference type="PANTHER" id="PTHR43401">
    <property type="entry name" value="L-THREONINE 3-DEHYDROGENASE"/>
    <property type="match status" value="1"/>
</dbReference>
<dbReference type="Pfam" id="PF00107">
    <property type="entry name" value="ADH_zinc_N"/>
    <property type="match status" value="1"/>
</dbReference>
<gene>
    <name evidence="7" type="ORF">ACFPCV_18210</name>
</gene>
<evidence type="ECO:0000259" key="6">
    <source>
        <dbReference type="SMART" id="SM00829"/>
    </source>
</evidence>
<comment type="similarity">
    <text evidence="5">Belongs to the zinc-containing alcohol dehydrogenase family.</text>
</comment>
<comment type="caution">
    <text evidence="7">The sequence shown here is derived from an EMBL/GenBank/DDBJ whole genome shotgun (WGS) entry which is preliminary data.</text>
</comment>
<evidence type="ECO:0000256" key="3">
    <source>
        <dbReference type="ARBA" id="ARBA00022833"/>
    </source>
</evidence>
<dbReference type="Pfam" id="PF08240">
    <property type="entry name" value="ADH_N"/>
    <property type="match status" value="1"/>
</dbReference>
<dbReference type="PROSITE" id="PS00059">
    <property type="entry name" value="ADH_ZINC"/>
    <property type="match status" value="1"/>
</dbReference>
<keyword evidence="8" id="KW-1185">Reference proteome</keyword>
<dbReference type="PANTHER" id="PTHR43401:SF5">
    <property type="entry name" value="ALCOHOL DEHYDROGENASE-RELATED"/>
    <property type="match status" value="1"/>
</dbReference>
<evidence type="ECO:0000256" key="2">
    <source>
        <dbReference type="ARBA" id="ARBA00022723"/>
    </source>
</evidence>
<dbReference type="CDD" id="cd08260">
    <property type="entry name" value="Zn_ADH6"/>
    <property type="match status" value="1"/>
</dbReference>
<proteinExistence type="inferred from homology"/>
<feature type="domain" description="Enoyl reductase (ER)" evidence="6">
    <location>
        <begin position="10"/>
        <end position="341"/>
    </location>
</feature>
<dbReference type="EMBL" id="JBHSIS010000007">
    <property type="protein sequence ID" value="MFC4855449.1"/>
    <property type="molecule type" value="Genomic_DNA"/>
</dbReference>
<evidence type="ECO:0000313" key="8">
    <source>
        <dbReference type="Proteomes" id="UP001595859"/>
    </source>
</evidence>
<reference evidence="8" key="1">
    <citation type="journal article" date="2019" name="Int. J. Syst. Evol. Microbiol.">
        <title>The Global Catalogue of Microorganisms (GCM) 10K type strain sequencing project: providing services to taxonomists for standard genome sequencing and annotation.</title>
        <authorList>
            <consortium name="The Broad Institute Genomics Platform"/>
            <consortium name="The Broad Institute Genome Sequencing Center for Infectious Disease"/>
            <person name="Wu L."/>
            <person name="Ma J."/>
        </authorList>
    </citation>
    <scope>NUCLEOTIDE SEQUENCE [LARGE SCALE GENOMIC DNA]</scope>
    <source>
        <strain evidence="8">ZS-22-S1</strain>
    </source>
</reference>
<sequence length="358" mass="36161">MRAVVYSAYGEPPVVADVPAPVAPDGGAVIEVRATGVCRSDWHAWRGHEPVPLPHTPGHELAGIVAEVGAGVTRRRAGDRVTVPFVCGCGGCAYCRAGDAQVCPHQTQPGFTGPGSFAERVVIHAADTNLVALPESLDFVTAASLGCRFATAYRALTAHGRLAAGDWLAVHGCGGLGLSAVQIGVALGARVVAVDIAPAALALATELGAAHAVDATADPDPAATVASLTGGGATVSVDALGSPGTAAASVRGLRRRGRHVQVGLLPAGPAPLPMDVVIARELSIHGSHGMAAADYPPLLALVADGTLRPDLLVSKVIGIEDAPAALTAMDHPPTEPGMTVIAFRAVFGCARLEDRVVL</sequence>
<dbReference type="InterPro" id="IPR036291">
    <property type="entry name" value="NAD(P)-bd_dom_sf"/>
</dbReference>
<dbReference type="SMART" id="SM00829">
    <property type="entry name" value="PKS_ER"/>
    <property type="match status" value="1"/>
</dbReference>
<dbReference type="InterPro" id="IPR002328">
    <property type="entry name" value="ADH_Zn_CS"/>
</dbReference>
<dbReference type="InterPro" id="IPR013149">
    <property type="entry name" value="ADH-like_C"/>
</dbReference>
<accession>A0ABV9S3D0</accession>
<dbReference type="Gene3D" id="3.40.50.720">
    <property type="entry name" value="NAD(P)-binding Rossmann-like Domain"/>
    <property type="match status" value="1"/>
</dbReference>
<evidence type="ECO:0000256" key="1">
    <source>
        <dbReference type="ARBA" id="ARBA00001947"/>
    </source>
</evidence>
<comment type="cofactor">
    <cofactor evidence="1 5">
        <name>Zn(2+)</name>
        <dbReference type="ChEBI" id="CHEBI:29105"/>
    </cofactor>
</comment>
<organism evidence="7 8">
    <name type="scientific">Actinophytocola glycyrrhizae</name>
    <dbReference type="NCBI Taxonomy" id="2044873"/>
    <lineage>
        <taxon>Bacteria</taxon>
        <taxon>Bacillati</taxon>
        <taxon>Actinomycetota</taxon>
        <taxon>Actinomycetes</taxon>
        <taxon>Pseudonocardiales</taxon>
        <taxon>Pseudonocardiaceae</taxon>
    </lineage>
</organism>
<evidence type="ECO:0000256" key="5">
    <source>
        <dbReference type="RuleBase" id="RU361277"/>
    </source>
</evidence>